<dbReference type="GO" id="GO:0008270">
    <property type="term" value="F:zinc ion binding"/>
    <property type="evidence" value="ECO:0007669"/>
    <property type="project" value="UniProtKB-KW"/>
</dbReference>
<comment type="pathway">
    <text evidence="4">Protein modification; protein ubiquitination.</text>
</comment>
<dbReference type="UniPathway" id="UPA00143"/>
<evidence type="ECO:0000256" key="2">
    <source>
        <dbReference type="ARBA" id="ARBA00001947"/>
    </source>
</evidence>
<sequence>MGTIPVRVPKREKSETRPRKKPNMELGSREIVDLEDDSFCSKSILDKGTNKSNAISVEQYDEDRDLQLALMASRLQTTPLTKPKFIDLSQEKNPFHHQADEDGDADEIRVLWFSTPRSTRREKEKPFTDPSVTENGQSSNSKNDPSFVCEICVEPKSGNESFRVKGCSHVYCSECMARYVASKLQDNVTEIGCPVSECKGSLEPEYCRSILPQEVFDRWGMALCEALILGSEKFYCPYKDCSVMMIDDRKEVIKESECPSCYRMFCAQCKVPWHAGIDCAEFQKLNKDEREKEDIMLMQLAKKKHWRRCPNCNFYVERKDGCLYMLCRCRTAFCYNCGNIYKEHHSHYCKKCKR</sequence>
<dbReference type="Proteomes" id="UP000237000">
    <property type="component" value="Unassembled WGS sequence"/>
</dbReference>
<dbReference type="GO" id="GO:0016874">
    <property type="term" value="F:ligase activity"/>
    <property type="evidence" value="ECO:0007669"/>
    <property type="project" value="UniProtKB-KW"/>
</dbReference>
<accession>A0A2P5AK69</accession>
<comment type="catalytic activity">
    <reaction evidence="1">
        <text>[E2 ubiquitin-conjugating enzyme]-S-ubiquitinyl-L-cysteine + [acceptor protein]-L-lysine = [E2 ubiquitin-conjugating enzyme]-L-cysteine + [acceptor protein]-N(6)-ubiquitinyl-L-lysine.</text>
        <dbReference type="EC" id="2.3.2.31"/>
    </reaction>
</comment>
<dbReference type="CDD" id="cd22584">
    <property type="entry name" value="Rcat_RBR_unk"/>
    <property type="match status" value="1"/>
</dbReference>
<protein>
    <recommendedName>
        <fullName evidence="6">RBR-type E3 ubiquitin transferase</fullName>
        <ecNumber evidence="6">2.3.2.31</ecNumber>
    </recommendedName>
</protein>
<comment type="cofactor">
    <cofactor evidence="2">
        <name>Zn(2+)</name>
        <dbReference type="ChEBI" id="CHEBI:29105"/>
    </cofactor>
</comment>
<keyword evidence="17" id="KW-0436">Ligase</keyword>
<dbReference type="EMBL" id="JXTC01000811">
    <property type="protein sequence ID" value="PON36871.1"/>
    <property type="molecule type" value="Genomic_DNA"/>
</dbReference>
<dbReference type="STRING" id="63057.A0A2P5AK69"/>
<evidence type="ECO:0000256" key="11">
    <source>
        <dbReference type="ARBA" id="ARBA00022786"/>
    </source>
</evidence>
<feature type="domain" description="RING-type" evidence="15">
    <location>
        <begin position="149"/>
        <end position="197"/>
    </location>
</feature>
<dbReference type="GO" id="GO:0016567">
    <property type="term" value="P:protein ubiquitination"/>
    <property type="evidence" value="ECO:0007669"/>
    <property type="project" value="UniProtKB-UniPathway"/>
</dbReference>
<keyword evidence="8" id="KW-0479">Metal-binding</keyword>
<feature type="region of interest" description="Disordered" evidence="14">
    <location>
        <begin position="1"/>
        <end position="30"/>
    </location>
</feature>
<keyword evidence="9" id="KW-0677">Repeat</keyword>
<name>A0A2P5AK69_TREOI</name>
<evidence type="ECO:0000256" key="6">
    <source>
        <dbReference type="ARBA" id="ARBA00012251"/>
    </source>
</evidence>
<dbReference type="InterPro" id="IPR002867">
    <property type="entry name" value="IBR_dom"/>
</dbReference>
<dbReference type="EC" id="2.3.2.31" evidence="6"/>
<dbReference type="Gene3D" id="1.20.120.1750">
    <property type="match status" value="1"/>
</dbReference>
<keyword evidence="11" id="KW-0833">Ubl conjugation pathway</keyword>
<reference evidence="18" key="1">
    <citation type="submission" date="2016-06" db="EMBL/GenBank/DDBJ databases">
        <title>Parallel loss of symbiosis genes in relatives of nitrogen-fixing non-legume Parasponia.</title>
        <authorList>
            <person name="Van Velzen R."/>
            <person name="Holmer R."/>
            <person name="Bu F."/>
            <person name="Rutten L."/>
            <person name="Van Zeijl A."/>
            <person name="Liu W."/>
            <person name="Santuari L."/>
            <person name="Cao Q."/>
            <person name="Sharma T."/>
            <person name="Shen D."/>
            <person name="Roswanjaya Y."/>
            <person name="Wardhani T."/>
            <person name="Kalhor M.S."/>
            <person name="Jansen J."/>
            <person name="Van den Hoogen J."/>
            <person name="Gungor B."/>
            <person name="Hartog M."/>
            <person name="Hontelez J."/>
            <person name="Verver J."/>
            <person name="Yang W.-C."/>
            <person name="Schijlen E."/>
            <person name="Repin R."/>
            <person name="Schilthuizen M."/>
            <person name="Schranz E."/>
            <person name="Heidstra R."/>
            <person name="Miyata K."/>
            <person name="Fedorova E."/>
            <person name="Kohlen W."/>
            <person name="Bisseling T."/>
            <person name="Smit S."/>
            <person name="Geurts R."/>
        </authorList>
    </citation>
    <scope>NUCLEOTIDE SEQUENCE [LARGE SCALE GENOMIC DNA]</scope>
    <source>
        <strain evidence="18">cv. RG33-2</strain>
    </source>
</reference>
<dbReference type="PROSITE" id="PS00518">
    <property type="entry name" value="ZF_RING_1"/>
    <property type="match status" value="1"/>
</dbReference>
<dbReference type="CDD" id="cd22582">
    <property type="entry name" value="BRcat_RBR_unk"/>
    <property type="match status" value="1"/>
</dbReference>
<keyword evidence="18" id="KW-1185">Reference proteome</keyword>
<dbReference type="InterPro" id="IPR001841">
    <property type="entry name" value="Znf_RING"/>
</dbReference>
<evidence type="ECO:0000256" key="8">
    <source>
        <dbReference type="ARBA" id="ARBA00022723"/>
    </source>
</evidence>
<evidence type="ECO:0000256" key="13">
    <source>
        <dbReference type="PROSITE-ProRule" id="PRU00175"/>
    </source>
</evidence>
<comment type="caution">
    <text evidence="17">The sequence shown here is derived from an EMBL/GenBank/DDBJ whole genome shotgun (WGS) entry which is preliminary data.</text>
</comment>
<dbReference type="Gene3D" id="3.30.40.10">
    <property type="entry name" value="Zinc/RING finger domain, C3HC4 (zinc finger)"/>
    <property type="match status" value="1"/>
</dbReference>
<dbReference type="GO" id="GO:0061630">
    <property type="term" value="F:ubiquitin protein ligase activity"/>
    <property type="evidence" value="ECO:0007669"/>
    <property type="project" value="UniProtKB-EC"/>
</dbReference>
<feature type="domain" description="RING-type" evidence="16">
    <location>
        <begin position="145"/>
        <end position="354"/>
    </location>
</feature>
<dbReference type="InterPro" id="IPR031127">
    <property type="entry name" value="E3_UB_ligase_RBR"/>
</dbReference>
<evidence type="ECO:0000256" key="14">
    <source>
        <dbReference type="SAM" id="MobiDB-lite"/>
    </source>
</evidence>
<dbReference type="PROSITE" id="PS51873">
    <property type="entry name" value="TRIAD"/>
    <property type="match status" value="1"/>
</dbReference>
<evidence type="ECO:0000256" key="3">
    <source>
        <dbReference type="ARBA" id="ARBA00003976"/>
    </source>
</evidence>
<evidence type="ECO:0000256" key="10">
    <source>
        <dbReference type="ARBA" id="ARBA00022771"/>
    </source>
</evidence>
<evidence type="ECO:0000256" key="4">
    <source>
        <dbReference type="ARBA" id="ARBA00004906"/>
    </source>
</evidence>
<keyword evidence="10 13" id="KW-0863">Zinc-finger</keyword>
<evidence type="ECO:0000256" key="7">
    <source>
        <dbReference type="ARBA" id="ARBA00022679"/>
    </source>
</evidence>
<dbReference type="PANTHER" id="PTHR11685">
    <property type="entry name" value="RBR FAMILY RING FINGER AND IBR DOMAIN-CONTAINING"/>
    <property type="match status" value="1"/>
</dbReference>
<dbReference type="SMART" id="SM00647">
    <property type="entry name" value="IBR"/>
    <property type="match status" value="2"/>
</dbReference>
<evidence type="ECO:0000313" key="17">
    <source>
        <dbReference type="EMBL" id="PON36871.1"/>
    </source>
</evidence>
<comment type="similarity">
    <text evidence="5">Belongs to the RBR family. Ariadne subfamily.</text>
</comment>
<evidence type="ECO:0000313" key="18">
    <source>
        <dbReference type="Proteomes" id="UP000237000"/>
    </source>
</evidence>
<organism evidence="17 18">
    <name type="scientific">Trema orientale</name>
    <name type="common">Charcoal tree</name>
    <name type="synonym">Celtis orientalis</name>
    <dbReference type="NCBI Taxonomy" id="63057"/>
    <lineage>
        <taxon>Eukaryota</taxon>
        <taxon>Viridiplantae</taxon>
        <taxon>Streptophyta</taxon>
        <taxon>Embryophyta</taxon>
        <taxon>Tracheophyta</taxon>
        <taxon>Spermatophyta</taxon>
        <taxon>Magnoliopsida</taxon>
        <taxon>eudicotyledons</taxon>
        <taxon>Gunneridae</taxon>
        <taxon>Pentapetalae</taxon>
        <taxon>rosids</taxon>
        <taxon>fabids</taxon>
        <taxon>Rosales</taxon>
        <taxon>Cannabaceae</taxon>
        <taxon>Trema</taxon>
    </lineage>
</organism>
<dbReference type="InterPro" id="IPR044066">
    <property type="entry name" value="TRIAD_supradom"/>
</dbReference>
<dbReference type="FunCoup" id="A0A2P5AK69">
    <property type="interactions" value="264"/>
</dbReference>
<evidence type="ECO:0000259" key="16">
    <source>
        <dbReference type="PROSITE" id="PS51873"/>
    </source>
</evidence>
<dbReference type="OrthoDB" id="10009520at2759"/>
<dbReference type="InterPro" id="IPR013083">
    <property type="entry name" value="Znf_RING/FYVE/PHD"/>
</dbReference>
<dbReference type="InterPro" id="IPR017907">
    <property type="entry name" value="Znf_RING_CS"/>
</dbReference>
<dbReference type="AlphaFoldDB" id="A0A2P5AK69"/>
<keyword evidence="12" id="KW-0862">Zinc</keyword>
<evidence type="ECO:0000256" key="1">
    <source>
        <dbReference type="ARBA" id="ARBA00001798"/>
    </source>
</evidence>
<keyword evidence="7" id="KW-0808">Transferase</keyword>
<evidence type="ECO:0000256" key="5">
    <source>
        <dbReference type="ARBA" id="ARBA00005884"/>
    </source>
</evidence>
<comment type="function">
    <text evidence="3">Might act as an E3 ubiquitin-protein ligase, or as part of E3 complex, which accepts ubiquitin from specific E2 ubiquitin-conjugating enzymes and then transfers it to substrates.</text>
</comment>
<evidence type="ECO:0000256" key="12">
    <source>
        <dbReference type="ARBA" id="ARBA00022833"/>
    </source>
</evidence>
<dbReference type="InParanoid" id="A0A2P5AK69"/>
<feature type="compositionally biased region" description="Polar residues" evidence="14">
    <location>
        <begin position="130"/>
        <end position="143"/>
    </location>
</feature>
<gene>
    <name evidence="17" type="ORF">TorRG33x02_348500</name>
</gene>
<evidence type="ECO:0000256" key="9">
    <source>
        <dbReference type="ARBA" id="ARBA00022737"/>
    </source>
</evidence>
<evidence type="ECO:0000259" key="15">
    <source>
        <dbReference type="PROSITE" id="PS50089"/>
    </source>
</evidence>
<dbReference type="PROSITE" id="PS50089">
    <property type="entry name" value="ZF_RING_2"/>
    <property type="match status" value="1"/>
</dbReference>
<dbReference type="Pfam" id="PF01485">
    <property type="entry name" value="IBR"/>
    <property type="match status" value="1"/>
</dbReference>
<feature type="region of interest" description="Disordered" evidence="14">
    <location>
        <begin position="119"/>
        <end position="143"/>
    </location>
</feature>
<dbReference type="FunFam" id="3.30.40.10:FF:000230">
    <property type="entry name" value="RBR-type E3 ubiquitin transferase"/>
    <property type="match status" value="1"/>
</dbReference>
<proteinExistence type="inferred from homology"/>
<dbReference type="SUPFAM" id="SSF57850">
    <property type="entry name" value="RING/U-box"/>
    <property type="match status" value="3"/>
</dbReference>